<dbReference type="EMBL" id="JASUXU010000230">
    <property type="protein sequence ID" value="KAK0302003.1"/>
    <property type="molecule type" value="Genomic_DNA"/>
</dbReference>
<dbReference type="InterPro" id="IPR000719">
    <property type="entry name" value="Prot_kinase_dom"/>
</dbReference>
<protein>
    <recommendedName>
        <fullName evidence="9">Protein kinase domain-containing protein</fullName>
    </recommendedName>
</protein>
<accession>A0AAN6J3R8</accession>
<evidence type="ECO:0000256" key="6">
    <source>
        <dbReference type="PIRSR" id="PIRSR630616-1"/>
    </source>
</evidence>
<dbReference type="PROSITE" id="PS50011">
    <property type="entry name" value="PROTEIN_KINASE_DOM"/>
    <property type="match status" value="1"/>
</dbReference>
<evidence type="ECO:0000259" key="9">
    <source>
        <dbReference type="PROSITE" id="PS50011"/>
    </source>
</evidence>
<evidence type="ECO:0000256" key="7">
    <source>
        <dbReference type="PIRSR" id="PIRSR630616-2"/>
    </source>
</evidence>
<evidence type="ECO:0000313" key="10">
    <source>
        <dbReference type="EMBL" id="KAK0302003.1"/>
    </source>
</evidence>
<sequence>MTEDEAISTLQQGLYALTFLHERSPPIVHRDLKPENILVQSQYPFYIKLSDFGLSKASEDLRTMCGTLTYLPPELAVHHGHSSATSTFRYVLAVDIWSFGTVTFEYVSGLPERRSGSALVWCRRIVKRLHDWDTDELIDLLSKMVVMDPRRRLSAKSCLARALSFDKVAALEELSSSGISYITSTFEPLINHRGTRIDRQDTNTHASPTKLLAGTAKGNSMLTTFVSDLKDGNKRHSSPTICAQGPIKKRLTAIWRATDRHNTGGHPQTTTDVRTPSCLSIARNTMFECLLEIVEVIRIKIDDEENIGADAVTPLTDLCHRLEQLQIGEIRTYTDHDNHTTIVGVSGTKEVTLATLTSSDVASSSVDL</sequence>
<evidence type="ECO:0000256" key="1">
    <source>
        <dbReference type="ARBA" id="ARBA00022527"/>
    </source>
</evidence>
<keyword evidence="3 7" id="KW-0547">Nucleotide-binding</keyword>
<dbReference type="SMART" id="SM00220">
    <property type="entry name" value="S_TKc"/>
    <property type="match status" value="1"/>
</dbReference>
<keyword evidence="2" id="KW-0808">Transferase</keyword>
<comment type="caution">
    <text evidence="10">The sequence shown here is derived from an EMBL/GenBank/DDBJ whole genome shotgun (WGS) entry which is preliminary data.</text>
</comment>
<dbReference type="InterPro" id="IPR030616">
    <property type="entry name" value="Aur-like"/>
</dbReference>
<dbReference type="InterPro" id="IPR008271">
    <property type="entry name" value="Ser/Thr_kinase_AS"/>
</dbReference>
<evidence type="ECO:0000256" key="4">
    <source>
        <dbReference type="ARBA" id="ARBA00022777"/>
    </source>
</evidence>
<evidence type="ECO:0000256" key="5">
    <source>
        <dbReference type="ARBA" id="ARBA00022840"/>
    </source>
</evidence>
<dbReference type="GO" id="GO:0005524">
    <property type="term" value="F:ATP binding"/>
    <property type="evidence" value="ECO:0007669"/>
    <property type="project" value="UniProtKB-KW"/>
</dbReference>
<evidence type="ECO:0000313" key="11">
    <source>
        <dbReference type="Proteomes" id="UP001168146"/>
    </source>
</evidence>
<proteinExistence type="predicted"/>
<feature type="binding site" evidence="7">
    <location>
        <position position="51"/>
    </location>
    <ligand>
        <name>ATP</name>
        <dbReference type="ChEBI" id="CHEBI:30616"/>
    </ligand>
</feature>
<feature type="active site" description="Proton acceptor" evidence="6">
    <location>
        <position position="31"/>
    </location>
</feature>
<feature type="non-terminal residue" evidence="10">
    <location>
        <position position="368"/>
    </location>
</feature>
<feature type="binding site" evidence="7">
    <location>
        <begin position="35"/>
        <end position="36"/>
    </location>
    <ligand>
        <name>ATP</name>
        <dbReference type="ChEBI" id="CHEBI:30616"/>
    </ligand>
</feature>
<name>A0AAN6J3R8_9PEZI</name>
<dbReference type="SUPFAM" id="SSF56112">
    <property type="entry name" value="Protein kinase-like (PK-like)"/>
    <property type="match status" value="1"/>
</dbReference>
<dbReference type="InterPro" id="IPR011009">
    <property type="entry name" value="Kinase-like_dom_sf"/>
</dbReference>
<dbReference type="PROSITE" id="PS00108">
    <property type="entry name" value="PROTEIN_KINASE_ST"/>
    <property type="match status" value="1"/>
</dbReference>
<feature type="domain" description="Protein kinase" evidence="9">
    <location>
        <begin position="1"/>
        <end position="165"/>
    </location>
</feature>
<dbReference type="Proteomes" id="UP001168146">
    <property type="component" value="Unassembled WGS sequence"/>
</dbReference>
<dbReference type="PANTHER" id="PTHR24350">
    <property type="entry name" value="SERINE/THREONINE-PROTEIN KINASE IAL-RELATED"/>
    <property type="match status" value="1"/>
</dbReference>
<keyword evidence="1" id="KW-0723">Serine/threonine-protein kinase</keyword>
<organism evidence="10 11">
    <name type="scientific">Friedmanniomyces endolithicus</name>
    <dbReference type="NCBI Taxonomy" id="329885"/>
    <lineage>
        <taxon>Eukaryota</taxon>
        <taxon>Fungi</taxon>
        <taxon>Dikarya</taxon>
        <taxon>Ascomycota</taxon>
        <taxon>Pezizomycotina</taxon>
        <taxon>Dothideomycetes</taxon>
        <taxon>Dothideomycetidae</taxon>
        <taxon>Mycosphaerellales</taxon>
        <taxon>Teratosphaeriaceae</taxon>
        <taxon>Friedmanniomyces</taxon>
    </lineage>
</organism>
<gene>
    <name evidence="10" type="ORF">LTR82_018031</name>
</gene>
<dbReference type="Pfam" id="PF00069">
    <property type="entry name" value="Pkinase"/>
    <property type="match status" value="1"/>
</dbReference>
<reference evidence="10" key="1">
    <citation type="submission" date="2021-12" db="EMBL/GenBank/DDBJ databases">
        <title>Black yeast isolated from Biological Soil Crust.</title>
        <authorList>
            <person name="Kurbessoian T."/>
        </authorList>
    </citation>
    <scope>NUCLEOTIDE SEQUENCE</scope>
    <source>
        <strain evidence="10">CCFEE 5208</strain>
    </source>
</reference>
<keyword evidence="5 7" id="KW-0067">ATP-binding</keyword>
<evidence type="ECO:0000256" key="3">
    <source>
        <dbReference type="ARBA" id="ARBA00022741"/>
    </source>
</evidence>
<dbReference type="GO" id="GO:0004674">
    <property type="term" value="F:protein serine/threonine kinase activity"/>
    <property type="evidence" value="ECO:0007669"/>
    <property type="project" value="UniProtKB-KW"/>
</dbReference>
<keyword evidence="4" id="KW-0418">Kinase</keyword>
<dbReference type="Gene3D" id="1.10.510.10">
    <property type="entry name" value="Transferase(Phosphotransferase) domain 1"/>
    <property type="match status" value="1"/>
</dbReference>
<evidence type="ECO:0000256" key="8">
    <source>
        <dbReference type="PIRSR" id="PIRSR630616-3"/>
    </source>
</evidence>
<feature type="cross-link" description="Glycyl lysine isopeptide (Lys-Gly) (interchain with G-Cter in SUMO2)" evidence="8">
    <location>
        <position position="33"/>
    </location>
</feature>
<evidence type="ECO:0000256" key="2">
    <source>
        <dbReference type="ARBA" id="ARBA00022679"/>
    </source>
</evidence>
<dbReference type="AlphaFoldDB" id="A0AAN6J3R8"/>